<dbReference type="Pfam" id="PF12762">
    <property type="entry name" value="DDE_Tnp_IS1595"/>
    <property type="match status" value="1"/>
</dbReference>
<dbReference type="Pfam" id="PF12760">
    <property type="entry name" value="Zn_ribbon_IS1595"/>
    <property type="match status" value="1"/>
</dbReference>
<feature type="domain" description="ISXO2-like transposase" evidence="1">
    <location>
        <begin position="130"/>
        <end position="275"/>
    </location>
</feature>
<dbReference type="AlphaFoldDB" id="X0ZCH9"/>
<protein>
    <recommendedName>
        <fullName evidence="1">ISXO2-like transposase domain-containing protein</fullName>
    </recommendedName>
</protein>
<dbReference type="InterPro" id="IPR024442">
    <property type="entry name" value="Transposase_Zn_ribbon"/>
</dbReference>
<dbReference type="SMART" id="SM01126">
    <property type="entry name" value="DDE_Tnp_IS1595"/>
    <property type="match status" value="1"/>
</dbReference>
<accession>X0ZCH9</accession>
<evidence type="ECO:0000259" key="1">
    <source>
        <dbReference type="SMART" id="SM01126"/>
    </source>
</evidence>
<organism evidence="2">
    <name type="scientific">marine sediment metagenome</name>
    <dbReference type="NCBI Taxonomy" id="412755"/>
    <lineage>
        <taxon>unclassified sequences</taxon>
        <taxon>metagenomes</taxon>
        <taxon>ecological metagenomes</taxon>
    </lineage>
</organism>
<dbReference type="InterPro" id="IPR024445">
    <property type="entry name" value="Tnp_ISXO2-like"/>
</dbReference>
<dbReference type="EMBL" id="BART01007992">
    <property type="protein sequence ID" value="GAG66944.1"/>
    <property type="molecule type" value="Genomic_DNA"/>
</dbReference>
<proteinExistence type="predicted"/>
<evidence type="ECO:0000313" key="2">
    <source>
        <dbReference type="EMBL" id="GAG66944.1"/>
    </source>
</evidence>
<reference evidence="2" key="1">
    <citation type="journal article" date="2014" name="Front. Microbiol.">
        <title>High frequency of phylogenetically diverse reductive dehalogenase-homologous genes in deep subseafloor sedimentary metagenomes.</title>
        <authorList>
            <person name="Kawai M."/>
            <person name="Futagami T."/>
            <person name="Toyoda A."/>
            <person name="Takaki Y."/>
            <person name="Nishi S."/>
            <person name="Hori S."/>
            <person name="Arai W."/>
            <person name="Tsubouchi T."/>
            <person name="Morono Y."/>
            <person name="Uchiyama I."/>
            <person name="Ito T."/>
            <person name="Fujiyama A."/>
            <person name="Inagaki F."/>
            <person name="Takami H."/>
        </authorList>
    </citation>
    <scope>NUCLEOTIDE SEQUENCE</scope>
    <source>
        <strain evidence="2">Expedition CK06-06</strain>
    </source>
</reference>
<gene>
    <name evidence="2" type="ORF">S01H4_18065</name>
</gene>
<sequence>MIERSINDPIFHDAAKAREYLESVCWPNGAVCPHCHNNENVYKLNGKAHRDGLYKCSKCHKQFTVTVGTLFERSKVSLDKWLMTAYLLCASKKGHSSHQIHRMIGVTYKTAWFMTHRIREAMKDPVLKRQLGGPCKAVEVDETFWGNKKKRKGSKGRGYHHKEKIFSLVERGGSVRSFHVPAVNAKTLKPIMREQIHEDSVIMTDDMGSYKGVKNDFLGHGICKHSKKEYVRGAIHTNTIENYFSILKHGLTGIYQHVGEKHLRRYIGEFDFRYSNRHVSDTERTVIALRGIVGKRLLYTTP</sequence>
<dbReference type="PANTHER" id="PTHR47163">
    <property type="entry name" value="DDE_TNP_IS1595 DOMAIN-CONTAINING PROTEIN"/>
    <property type="match status" value="1"/>
</dbReference>
<dbReference type="PANTHER" id="PTHR47163:SF2">
    <property type="entry name" value="SI:DKEY-17M8.2"/>
    <property type="match status" value="1"/>
</dbReference>
<dbReference type="InterPro" id="IPR053164">
    <property type="entry name" value="IS1016-like_transposase"/>
</dbReference>
<comment type="caution">
    <text evidence="2">The sequence shown here is derived from an EMBL/GenBank/DDBJ whole genome shotgun (WGS) entry which is preliminary data.</text>
</comment>
<name>X0ZCH9_9ZZZZ</name>
<dbReference type="NCBIfam" id="NF033547">
    <property type="entry name" value="transpos_IS1595"/>
    <property type="match status" value="1"/>
</dbReference>